<accession>A0A451BS38</accession>
<protein>
    <submittedName>
        <fullName evidence="1">Uncharacterized protein</fullName>
    </submittedName>
</protein>
<evidence type="ECO:0000313" key="1">
    <source>
        <dbReference type="EMBL" id="VFK81057.1"/>
    </source>
</evidence>
<organism evidence="1">
    <name type="scientific">Candidatus Kentrum sp. SD</name>
    <dbReference type="NCBI Taxonomy" id="2126332"/>
    <lineage>
        <taxon>Bacteria</taxon>
        <taxon>Pseudomonadati</taxon>
        <taxon>Pseudomonadota</taxon>
        <taxon>Gammaproteobacteria</taxon>
        <taxon>Candidatus Kentrum</taxon>
    </lineage>
</organism>
<sequence>MTHNNRCESCGANFHWDADRCPVCLHDVGFPLARELGQQKERDALHSRYQKALNDARARAAEERVAAFEKAVQSESQAVIDVWPSFLAQFLHGSRMLYSGYALQVTGELRKPASMNEDRQRAGTEAVLFGTVLAPKICYAALSQDGAGLISYGDCAFTLMEAAARARATLLEENSYTFVRKHKILPGDDIPAGYRAIWEDRHKLAVTKLAREINSNTDESAFATLLLHSEGNRGTDEFMEVHIYGGFDNQSVAGVRIPNPENAAFHDRPNLERIRDWAHRNNKAYSEP</sequence>
<name>A0A451BS38_9GAMM</name>
<reference evidence="1" key="1">
    <citation type="submission" date="2019-02" db="EMBL/GenBank/DDBJ databases">
        <authorList>
            <person name="Gruber-Vodicka R. H."/>
            <person name="Seah K. B. B."/>
        </authorList>
    </citation>
    <scope>NUCLEOTIDE SEQUENCE</scope>
    <source>
        <strain evidence="1">BECK_S127</strain>
    </source>
</reference>
<proteinExistence type="predicted"/>
<dbReference type="EMBL" id="CAADHB010000210">
    <property type="protein sequence ID" value="VFK81057.1"/>
    <property type="molecule type" value="Genomic_DNA"/>
</dbReference>
<gene>
    <name evidence="1" type="ORF">BECKSD772D_GA0070982_12102</name>
</gene>
<dbReference type="AlphaFoldDB" id="A0A451BS38"/>